<name>A0A0Q3L5D2_BRADI</name>
<keyword evidence="3" id="KW-1185">Reference proteome</keyword>
<dbReference type="EMBL" id="CM000883">
    <property type="protein sequence ID" value="KQJ87853.1"/>
    <property type="molecule type" value="Genomic_DNA"/>
</dbReference>
<proteinExistence type="predicted"/>
<dbReference type="EnsemblPlants" id="KQJ87853">
    <property type="protein sequence ID" value="KQJ87853"/>
    <property type="gene ID" value="BRADI_4g13931v3"/>
</dbReference>
<evidence type="ECO:0000313" key="2">
    <source>
        <dbReference type="EnsemblPlants" id="KQJ87853"/>
    </source>
</evidence>
<evidence type="ECO:0000313" key="3">
    <source>
        <dbReference type="Proteomes" id="UP000008810"/>
    </source>
</evidence>
<sequence length="145" mass="15530">MNAYESTQECILRFCPPLHIPIQARAPLMCALTVSFFFVRNSGREQAVLVLVSPVASFFGLLCRGTMSDIDAGCGDDDLSSDSNSEFSDFVPANWHGAANAGGPAAANAEEARLGLLSSRFGDESTVRQPALQGVCPRPVCVQRY</sequence>
<reference evidence="2" key="3">
    <citation type="submission" date="2018-08" db="UniProtKB">
        <authorList>
            <consortium name="EnsemblPlants"/>
        </authorList>
    </citation>
    <scope>IDENTIFICATION</scope>
    <source>
        <strain evidence="2">cv. Bd21</strain>
    </source>
</reference>
<gene>
    <name evidence="1" type="ORF">BRADI_4g13931v3</name>
</gene>
<dbReference type="Gramene" id="KQJ87853">
    <property type="protein sequence ID" value="KQJ87853"/>
    <property type="gene ID" value="BRADI_4g13931v3"/>
</dbReference>
<evidence type="ECO:0000313" key="1">
    <source>
        <dbReference type="EMBL" id="KQJ87853.1"/>
    </source>
</evidence>
<organism evidence="1">
    <name type="scientific">Brachypodium distachyon</name>
    <name type="common">Purple false brome</name>
    <name type="synonym">Trachynia distachya</name>
    <dbReference type="NCBI Taxonomy" id="15368"/>
    <lineage>
        <taxon>Eukaryota</taxon>
        <taxon>Viridiplantae</taxon>
        <taxon>Streptophyta</taxon>
        <taxon>Embryophyta</taxon>
        <taxon>Tracheophyta</taxon>
        <taxon>Spermatophyta</taxon>
        <taxon>Magnoliopsida</taxon>
        <taxon>Liliopsida</taxon>
        <taxon>Poales</taxon>
        <taxon>Poaceae</taxon>
        <taxon>BOP clade</taxon>
        <taxon>Pooideae</taxon>
        <taxon>Stipodae</taxon>
        <taxon>Brachypodieae</taxon>
        <taxon>Brachypodium</taxon>
    </lineage>
</organism>
<reference evidence="1" key="2">
    <citation type="submission" date="2017-06" db="EMBL/GenBank/DDBJ databases">
        <title>WGS assembly of Brachypodium distachyon.</title>
        <authorList>
            <consortium name="The International Brachypodium Initiative"/>
            <person name="Lucas S."/>
            <person name="Harmon-Smith M."/>
            <person name="Lail K."/>
            <person name="Tice H."/>
            <person name="Grimwood J."/>
            <person name="Bruce D."/>
            <person name="Barry K."/>
            <person name="Shu S."/>
            <person name="Lindquist E."/>
            <person name="Wang M."/>
            <person name="Pitluck S."/>
            <person name="Vogel J.P."/>
            <person name="Garvin D.F."/>
            <person name="Mockler T.C."/>
            <person name="Schmutz J."/>
            <person name="Rokhsar D."/>
            <person name="Bevan M.W."/>
        </authorList>
    </citation>
    <scope>NUCLEOTIDE SEQUENCE</scope>
    <source>
        <strain evidence="1">Bd21</strain>
    </source>
</reference>
<protein>
    <submittedName>
        <fullName evidence="1 2">Uncharacterized protein</fullName>
    </submittedName>
</protein>
<dbReference type="Proteomes" id="UP000008810">
    <property type="component" value="Chromosome 4"/>
</dbReference>
<accession>A0A0Q3L5D2</accession>
<dbReference type="AlphaFoldDB" id="A0A0Q3L5D2"/>
<reference evidence="1 2" key="1">
    <citation type="journal article" date="2010" name="Nature">
        <title>Genome sequencing and analysis of the model grass Brachypodium distachyon.</title>
        <authorList>
            <consortium name="International Brachypodium Initiative"/>
        </authorList>
    </citation>
    <scope>NUCLEOTIDE SEQUENCE [LARGE SCALE GENOMIC DNA]</scope>
    <source>
        <strain evidence="1 2">Bd21</strain>
    </source>
</reference>